<sequence length="804" mass="82169">MRQQRTRAKGMLAAALIALLTAGGLTTTTAASAENSGATTVTKASFLWGVNGQYQGGNPANSTCNYFSAGEQLSYAAERGNAHVVHDSGSGLVLSSEATKCSGASGSSYTQLMLLTNGTGTADTRTGEATIAWDGAIVANAYGGLVPWSMSQLSLNVDASGTGTLAATLGGFGSSMENPDVLIPLEKERVTLATFPAVTVTEHGIVVQPDYAGVEVTVPVDGGVPQNRTVEGWGSWPQSVVDFHIRSGLSSYWYSSAGAADASKGASAFTVQFDGAPEVITKATPPVITAQTKVQVTQPVINGRSVTVTAAASNADSLQWERSLTSSSKGAYEAIQGQNSETLSFTASAAWNAKYVRLVATNADGTAISLPVMTLTSDFKALQFNSQPASVITFSGYPARLVAIPAGFPSAIQAKNRVEISYDDGATWQVIPGTEGASTAASTFLIPQTTANQDGALIRASASSSEGRDLGSPGATIASDPVRLTVLPANGSGPQLAAVTDGPVDATTETTVTIVGAGFSVPAWSEAAPNIQSFLDVALFDASDWQPGTGGLTRIDGITYSLGTWVGDTNLGQGQLLRQNGTFSMTATIPAGVLDPTGTYGVGSYNRSNDGVSGDNTWTDRSNDVWAALQLIEQPSAEFVPDEAELTEATRGEVSVPKTATAGSTISVTLDDQHVGNEVKVFLFSEPLSLGTPTVSATSTVQVRIPASAIGGHKVAVYGADNQLIGWDAVTIVAANTGGTGTDPVVTGENGAIVSGSANRNAAPSQADGLAVTGIATQEAMGLALLIVALGGLMLTAARMGRRA</sequence>
<evidence type="ECO:0000313" key="4">
    <source>
        <dbReference type="Proteomes" id="UP000541033"/>
    </source>
</evidence>
<keyword evidence="1" id="KW-0812">Transmembrane</keyword>
<evidence type="ECO:0000256" key="2">
    <source>
        <dbReference type="SAM" id="SignalP"/>
    </source>
</evidence>
<dbReference type="RefSeq" id="WP_167147330.1">
    <property type="nucleotide sequence ID" value="NZ_JAAMOX010000001.1"/>
</dbReference>
<protein>
    <recommendedName>
        <fullName evidence="5">Ig-like domain-containing protein</fullName>
    </recommendedName>
</protein>
<accession>A0A7X5QZC0</accession>
<dbReference type="Proteomes" id="UP000541033">
    <property type="component" value="Unassembled WGS sequence"/>
</dbReference>
<evidence type="ECO:0000256" key="1">
    <source>
        <dbReference type="SAM" id="Phobius"/>
    </source>
</evidence>
<feature type="signal peptide" evidence="2">
    <location>
        <begin position="1"/>
        <end position="33"/>
    </location>
</feature>
<reference evidence="3 4" key="1">
    <citation type="submission" date="2020-02" db="EMBL/GenBank/DDBJ databases">
        <title>Sequencing the genomes of 1000 actinobacteria strains.</title>
        <authorList>
            <person name="Klenk H.-P."/>
        </authorList>
    </citation>
    <scope>NUCLEOTIDE SEQUENCE [LARGE SCALE GENOMIC DNA]</scope>
    <source>
        <strain evidence="3 4">DSM 27960</strain>
    </source>
</reference>
<feature type="transmembrane region" description="Helical" evidence="1">
    <location>
        <begin position="780"/>
        <end position="798"/>
    </location>
</feature>
<name>A0A7X5QZC0_9MICO</name>
<proteinExistence type="predicted"/>
<keyword evidence="1" id="KW-1133">Transmembrane helix</keyword>
<evidence type="ECO:0008006" key="5">
    <source>
        <dbReference type="Google" id="ProtNLM"/>
    </source>
</evidence>
<organism evidence="3 4">
    <name type="scientific">Lysinibacter cavernae</name>
    <dbReference type="NCBI Taxonomy" id="1640652"/>
    <lineage>
        <taxon>Bacteria</taxon>
        <taxon>Bacillati</taxon>
        <taxon>Actinomycetota</taxon>
        <taxon>Actinomycetes</taxon>
        <taxon>Micrococcales</taxon>
        <taxon>Microbacteriaceae</taxon>
        <taxon>Lysinibacter</taxon>
    </lineage>
</organism>
<dbReference type="AlphaFoldDB" id="A0A7X5QZC0"/>
<feature type="chain" id="PRO_5031269163" description="Ig-like domain-containing protein" evidence="2">
    <location>
        <begin position="34"/>
        <end position="804"/>
    </location>
</feature>
<keyword evidence="4" id="KW-1185">Reference proteome</keyword>
<keyword evidence="1" id="KW-0472">Membrane</keyword>
<evidence type="ECO:0000313" key="3">
    <source>
        <dbReference type="EMBL" id="NIH52577.1"/>
    </source>
</evidence>
<dbReference type="EMBL" id="JAAMOX010000001">
    <property type="protein sequence ID" value="NIH52577.1"/>
    <property type="molecule type" value="Genomic_DNA"/>
</dbReference>
<keyword evidence="2" id="KW-0732">Signal</keyword>
<comment type="caution">
    <text evidence="3">The sequence shown here is derived from an EMBL/GenBank/DDBJ whole genome shotgun (WGS) entry which is preliminary data.</text>
</comment>
<gene>
    <name evidence="3" type="ORF">FHX76_000445</name>
</gene>